<sequence length="73" mass="7958">MFSVAVGWLGWSPDVAWNTPLPELFLAMDARVEWARMTHPLAIGVKTGGKGEKPKPSAVADKLRQALTGRRAD</sequence>
<evidence type="ECO:0008006" key="4">
    <source>
        <dbReference type="Google" id="ProtNLM"/>
    </source>
</evidence>
<reference evidence="2 3" key="1">
    <citation type="submission" date="2018-08" db="EMBL/GenBank/DDBJ databases">
        <authorList>
            <person name="Lee Y."/>
            <person name="Kakembo D."/>
        </authorList>
    </citation>
    <scope>NUCLEOTIDE SEQUENCE [LARGE SCALE GENOMIC DNA]</scope>
    <source>
        <strain evidence="2 3">JBCS1880</strain>
    </source>
</reference>
<accession>A0AAI8KB29</accession>
<proteinExistence type="predicted"/>
<evidence type="ECO:0000256" key="1">
    <source>
        <dbReference type="SAM" id="MobiDB-lite"/>
    </source>
</evidence>
<evidence type="ECO:0000313" key="3">
    <source>
        <dbReference type="Proteomes" id="UP000258127"/>
    </source>
</evidence>
<protein>
    <recommendedName>
        <fullName evidence="4">Prophage PssSM-03</fullName>
    </recommendedName>
</protein>
<gene>
    <name evidence="2" type="ORF">DZC75_10725</name>
</gene>
<dbReference type="RefSeq" id="WP_116888262.1">
    <property type="nucleotide sequence ID" value="NZ_CP031641.1"/>
</dbReference>
<dbReference type="AlphaFoldDB" id="A0AAI8KB29"/>
<dbReference type="Proteomes" id="UP000258127">
    <property type="component" value="Chromosome"/>
</dbReference>
<name>A0AAI8KB29_9PSED</name>
<feature type="region of interest" description="Disordered" evidence="1">
    <location>
        <begin position="45"/>
        <end position="73"/>
    </location>
</feature>
<dbReference type="EMBL" id="CP031641">
    <property type="protein sequence ID" value="AXO88447.1"/>
    <property type="molecule type" value="Genomic_DNA"/>
</dbReference>
<evidence type="ECO:0000313" key="2">
    <source>
        <dbReference type="EMBL" id="AXO88447.1"/>
    </source>
</evidence>
<organism evidence="2 3">
    <name type="scientific">Pseudomonas parafulva</name>
    <dbReference type="NCBI Taxonomy" id="157782"/>
    <lineage>
        <taxon>Bacteria</taxon>
        <taxon>Pseudomonadati</taxon>
        <taxon>Pseudomonadota</taxon>
        <taxon>Gammaproteobacteria</taxon>
        <taxon>Pseudomonadales</taxon>
        <taxon>Pseudomonadaceae</taxon>
        <taxon>Pseudomonas</taxon>
    </lineage>
</organism>
<keyword evidence="3" id="KW-1185">Reference proteome</keyword>